<dbReference type="Proteomes" id="UP001371305">
    <property type="component" value="Unassembled WGS sequence"/>
</dbReference>
<keyword evidence="1" id="KW-1133">Transmembrane helix</keyword>
<protein>
    <submittedName>
        <fullName evidence="2">Uncharacterized protein</fullName>
    </submittedName>
</protein>
<feature type="transmembrane region" description="Helical" evidence="1">
    <location>
        <begin position="88"/>
        <end position="106"/>
    </location>
</feature>
<name>A0ABU9AX44_9BACT</name>
<reference evidence="2 3" key="1">
    <citation type="submission" date="2024-04" db="EMBL/GenBank/DDBJ databases">
        <title>Luteolibacter sp. isolated from soil.</title>
        <authorList>
            <person name="An J."/>
        </authorList>
    </citation>
    <scope>NUCLEOTIDE SEQUENCE [LARGE SCALE GENOMIC DNA]</scope>
    <source>
        <strain evidence="2 3">Y139</strain>
    </source>
</reference>
<keyword evidence="1" id="KW-0472">Membrane</keyword>
<evidence type="ECO:0000256" key="1">
    <source>
        <dbReference type="SAM" id="Phobius"/>
    </source>
</evidence>
<gene>
    <name evidence="2" type="ORF">WKV53_17525</name>
</gene>
<evidence type="ECO:0000313" key="3">
    <source>
        <dbReference type="Proteomes" id="UP001371305"/>
    </source>
</evidence>
<sequence>MLTPMDIREYAVQGALAAAQCAVIQVGSIVSVVLLRSAGYPDPERSWPVLPSLIREWGPLAFAIPAAWVIATIILEQRRSHWFSKRETFVTGLLVAALLVVIYVVASLQAWHLMPHSQAAQG</sequence>
<dbReference type="EMBL" id="JBBUKT010000007">
    <property type="protein sequence ID" value="MEK7952315.1"/>
    <property type="molecule type" value="Genomic_DNA"/>
</dbReference>
<feature type="transmembrane region" description="Helical" evidence="1">
    <location>
        <begin position="12"/>
        <end position="37"/>
    </location>
</feature>
<keyword evidence="3" id="KW-1185">Reference proteome</keyword>
<keyword evidence="1" id="KW-0812">Transmembrane</keyword>
<feature type="transmembrane region" description="Helical" evidence="1">
    <location>
        <begin position="57"/>
        <end position="76"/>
    </location>
</feature>
<organism evidence="2 3">
    <name type="scientific">Luteolibacter soli</name>
    <dbReference type="NCBI Taxonomy" id="3135280"/>
    <lineage>
        <taxon>Bacteria</taxon>
        <taxon>Pseudomonadati</taxon>
        <taxon>Verrucomicrobiota</taxon>
        <taxon>Verrucomicrobiia</taxon>
        <taxon>Verrucomicrobiales</taxon>
        <taxon>Verrucomicrobiaceae</taxon>
        <taxon>Luteolibacter</taxon>
    </lineage>
</organism>
<comment type="caution">
    <text evidence="2">The sequence shown here is derived from an EMBL/GenBank/DDBJ whole genome shotgun (WGS) entry which is preliminary data.</text>
</comment>
<proteinExistence type="predicted"/>
<accession>A0ABU9AX44</accession>
<evidence type="ECO:0000313" key="2">
    <source>
        <dbReference type="EMBL" id="MEK7952315.1"/>
    </source>
</evidence>